<feature type="transmembrane region" description="Helical" evidence="1">
    <location>
        <begin position="119"/>
        <end position="142"/>
    </location>
</feature>
<gene>
    <name evidence="3" type="ORF">QTG54_010520</name>
</gene>
<feature type="transmembrane region" description="Helical" evidence="1">
    <location>
        <begin position="202"/>
        <end position="224"/>
    </location>
</feature>
<evidence type="ECO:0000256" key="1">
    <source>
        <dbReference type="SAM" id="Phobius"/>
    </source>
</evidence>
<protein>
    <recommendedName>
        <fullName evidence="2">EGF-like domain-containing protein</fullName>
    </recommendedName>
</protein>
<evidence type="ECO:0000259" key="2">
    <source>
        <dbReference type="PROSITE" id="PS00022"/>
    </source>
</evidence>
<proteinExistence type="predicted"/>
<dbReference type="EMBL" id="JATAAI010000020">
    <property type="protein sequence ID" value="KAK1738490.1"/>
    <property type="molecule type" value="Genomic_DNA"/>
</dbReference>
<comment type="caution">
    <text evidence="3">The sequence shown here is derived from an EMBL/GenBank/DDBJ whole genome shotgun (WGS) entry which is preliminary data.</text>
</comment>
<dbReference type="PROSITE" id="PS00022">
    <property type="entry name" value="EGF_1"/>
    <property type="match status" value="1"/>
</dbReference>
<organism evidence="3 4">
    <name type="scientific">Skeletonema marinoi</name>
    <dbReference type="NCBI Taxonomy" id="267567"/>
    <lineage>
        <taxon>Eukaryota</taxon>
        <taxon>Sar</taxon>
        <taxon>Stramenopiles</taxon>
        <taxon>Ochrophyta</taxon>
        <taxon>Bacillariophyta</taxon>
        <taxon>Coscinodiscophyceae</taxon>
        <taxon>Thalassiosirophycidae</taxon>
        <taxon>Thalassiosirales</taxon>
        <taxon>Skeletonemataceae</taxon>
        <taxon>Skeletonema</taxon>
        <taxon>Skeletonema marinoi-dohrnii complex</taxon>
    </lineage>
</organism>
<reference evidence="3" key="1">
    <citation type="submission" date="2023-06" db="EMBL/GenBank/DDBJ databases">
        <title>Survivors Of The Sea: Transcriptome response of Skeletonema marinoi to long-term dormancy.</title>
        <authorList>
            <person name="Pinder M.I.M."/>
            <person name="Kourtchenko O."/>
            <person name="Robertson E.K."/>
            <person name="Larsson T."/>
            <person name="Maumus F."/>
            <person name="Osuna-Cruz C.M."/>
            <person name="Vancaester E."/>
            <person name="Stenow R."/>
            <person name="Vandepoele K."/>
            <person name="Ploug H."/>
            <person name="Bruchert V."/>
            <person name="Godhe A."/>
            <person name="Topel M."/>
        </authorList>
    </citation>
    <scope>NUCLEOTIDE SEQUENCE</scope>
    <source>
        <strain evidence="3">R05AC</strain>
    </source>
</reference>
<sequence length="659" mass="74107">MVDFTVRYLPEDTFSFIIYSHVCSRTFFLAILVFSFQIAVYALLAYDITDLTNEINPFKLPVNVEMPVRIAEAFAIVVAVTTQDDVQQALNLMRDGYDQDPANHSSLDQTFPEATKAKWILSIFLRAFEGLFGLALTFLLIMQSTTVLDLLLNFLAMEFVSQLDDGVFVLTRAGFFGRTLSEEAKRMSDEDTPYKVTVPCTASFAAATYFIILSGTFFAFWWIIRTKQVSGEFLCQQIFAQFGDEVVPMLGAFTGLYSRHTNSYGNRLSYIDDRVGGALLAYCLEQKRWTLSLVTDNVYDPCTWIAASDETIDFDVLTTATSQWVVKDAAKGILPLSQHFLACQDHMHIDNLCGKYGNRIIGDEDDKYGCKCKRGRYGLRCEYKEPCQKMEISQDYNNGFVKRGGTNSSSYFASTFYLLEGAEAYNHPVYTSLLGTGQEIIHHELLPPPDQDVDVTLGDNQTLSNVTDIDIIVFTGVRWILSYKSWFPGLKDINDVSEMAEYFSKKFHGHFTKYTALYISEPAYVSETLYMDSQTGAEASPSNLKWQYSSALAAFQSTFDQRLQPDLEKSPVLTKFSCIEENGVDGPGLEKKSNGGIGAFIGIALAAAFVLTVAYFVCCPNRKTQQMDVEMEELQFDENEEIDVEQDVTAAAECKVDDW</sequence>
<keyword evidence="4" id="KW-1185">Reference proteome</keyword>
<dbReference type="AlphaFoldDB" id="A0AAD8Y3K7"/>
<accession>A0AAD8Y3K7</accession>
<feature type="transmembrane region" description="Helical" evidence="1">
    <location>
        <begin position="597"/>
        <end position="617"/>
    </location>
</feature>
<dbReference type="Proteomes" id="UP001224775">
    <property type="component" value="Unassembled WGS sequence"/>
</dbReference>
<dbReference type="InterPro" id="IPR000742">
    <property type="entry name" value="EGF"/>
</dbReference>
<evidence type="ECO:0000313" key="4">
    <source>
        <dbReference type="Proteomes" id="UP001224775"/>
    </source>
</evidence>
<name>A0AAD8Y3K7_9STRA</name>
<keyword evidence="1" id="KW-0472">Membrane</keyword>
<feature type="transmembrane region" description="Helical" evidence="1">
    <location>
        <begin position="27"/>
        <end position="46"/>
    </location>
</feature>
<keyword evidence="1" id="KW-1133">Transmembrane helix</keyword>
<feature type="domain" description="EGF-like" evidence="2">
    <location>
        <begin position="370"/>
        <end position="381"/>
    </location>
</feature>
<evidence type="ECO:0000313" key="3">
    <source>
        <dbReference type="EMBL" id="KAK1738490.1"/>
    </source>
</evidence>
<keyword evidence="1" id="KW-0812">Transmembrane</keyword>